<accession>A0ABU8DU09</accession>
<dbReference type="RefSeq" id="WP_253014146.1">
    <property type="nucleotide sequence ID" value="NZ_JBAPLU010000009.1"/>
</dbReference>
<comment type="caution">
    <text evidence="1">The sequence shown here is derived from an EMBL/GenBank/DDBJ whole genome shotgun (WGS) entry which is preliminary data.</text>
</comment>
<dbReference type="Gene3D" id="1.10.8.1060">
    <property type="entry name" value="Corynebacterium glutamicum thioredoxin-dependent arsenate reductase, N-terminal domain"/>
    <property type="match status" value="1"/>
</dbReference>
<sequence length="66" mass="7478">MDAETEDLSRRLSLRFPDIAIQHIEAIVDAEGQRLAERPIQDFVPVLLERAAVERLRRGSTAPSDH</sequence>
<evidence type="ECO:0000313" key="1">
    <source>
        <dbReference type="EMBL" id="MEI4272128.1"/>
    </source>
</evidence>
<organism evidence="1 2">
    <name type="scientific">Klenkia sesuvii</name>
    <dbReference type="NCBI Taxonomy" id="3103137"/>
    <lineage>
        <taxon>Bacteria</taxon>
        <taxon>Bacillati</taxon>
        <taxon>Actinomycetota</taxon>
        <taxon>Actinomycetes</taxon>
        <taxon>Geodermatophilales</taxon>
        <taxon>Geodermatophilaceae</taxon>
        <taxon>Klenkia</taxon>
    </lineage>
</organism>
<protein>
    <submittedName>
        <fullName evidence="1">Uncharacterized protein</fullName>
    </submittedName>
</protein>
<keyword evidence="2" id="KW-1185">Reference proteome</keyword>
<reference evidence="1 2" key="1">
    <citation type="submission" date="2024-03" db="EMBL/GenBank/DDBJ databases">
        <title>Draft genome sequence of Klenkia sp. LSe6-5.</title>
        <authorList>
            <person name="Duangmal K."/>
            <person name="Chantavorakit T."/>
        </authorList>
    </citation>
    <scope>NUCLEOTIDE SEQUENCE [LARGE SCALE GENOMIC DNA]</scope>
    <source>
        <strain evidence="1 2">LSe6-5</strain>
    </source>
</reference>
<proteinExistence type="predicted"/>
<name>A0ABU8DU09_9ACTN</name>
<gene>
    <name evidence="1" type="ORF">TEK04_10375</name>
</gene>
<evidence type="ECO:0000313" key="2">
    <source>
        <dbReference type="Proteomes" id="UP001361570"/>
    </source>
</evidence>
<dbReference type="NCBIfam" id="NF046112">
    <property type="entry name" value="MSMEG_6209_Nter"/>
    <property type="match status" value="1"/>
</dbReference>
<dbReference type="EMBL" id="JBAPLU010000009">
    <property type="protein sequence ID" value="MEI4272128.1"/>
    <property type="molecule type" value="Genomic_DNA"/>
</dbReference>
<dbReference type="Proteomes" id="UP001361570">
    <property type="component" value="Unassembled WGS sequence"/>
</dbReference>